<comment type="caution">
    <text evidence="3">The sequence shown here is derived from an EMBL/GenBank/DDBJ whole genome shotgun (WGS) entry which is preliminary data.</text>
</comment>
<name>A0A9X2BYC4_9PROT</name>
<evidence type="ECO:0000256" key="2">
    <source>
        <dbReference type="SAM" id="MobiDB-lite"/>
    </source>
</evidence>
<evidence type="ECO:0000256" key="1">
    <source>
        <dbReference type="ARBA" id="ARBA00007613"/>
    </source>
</evidence>
<dbReference type="SUPFAM" id="SSF56954">
    <property type="entry name" value="Outer membrane efflux proteins (OEP)"/>
    <property type="match status" value="2"/>
</dbReference>
<proteinExistence type="inferred from homology"/>
<dbReference type="PANTHER" id="PTHR30203">
    <property type="entry name" value="OUTER MEMBRANE CATION EFFLUX PROTEIN"/>
    <property type="match status" value="1"/>
</dbReference>
<organism evidence="3 4">
    <name type="scientific">Roseomonas acroporae</name>
    <dbReference type="NCBI Taxonomy" id="2937791"/>
    <lineage>
        <taxon>Bacteria</taxon>
        <taxon>Pseudomonadati</taxon>
        <taxon>Pseudomonadota</taxon>
        <taxon>Alphaproteobacteria</taxon>
        <taxon>Acetobacterales</taxon>
        <taxon>Roseomonadaceae</taxon>
        <taxon>Roseomonas</taxon>
    </lineage>
</organism>
<evidence type="ECO:0000313" key="3">
    <source>
        <dbReference type="EMBL" id="MCK8786824.1"/>
    </source>
</evidence>
<dbReference type="EMBL" id="JALPRX010000097">
    <property type="protein sequence ID" value="MCK8786824.1"/>
    <property type="molecule type" value="Genomic_DNA"/>
</dbReference>
<reference evidence="3" key="1">
    <citation type="submission" date="2022-04" db="EMBL/GenBank/DDBJ databases">
        <title>Roseomonas acroporae sp. nov., isolated from coral Acropora digitifera.</title>
        <authorList>
            <person name="Sun H."/>
        </authorList>
    </citation>
    <scope>NUCLEOTIDE SEQUENCE</scope>
    <source>
        <strain evidence="3">NAR14</strain>
    </source>
</reference>
<dbReference type="Proteomes" id="UP001139516">
    <property type="component" value="Unassembled WGS sequence"/>
</dbReference>
<dbReference type="Gene3D" id="1.20.1600.10">
    <property type="entry name" value="Outer membrane efflux proteins (OEP)"/>
    <property type="match status" value="2"/>
</dbReference>
<feature type="compositionally biased region" description="Low complexity" evidence="2">
    <location>
        <begin position="269"/>
        <end position="292"/>
    </location>
</feature>
<evidence type="ECO:0000313" key="4">
    <source>
        <dbReference type="Proteomes" id="UP001139516"/>
    </source>
</evidence>
<feature type="region of interest" description="Disordered" evidence="2">
    <location>
        <begin position="237"/>
        <end position="292"/>
    </location>
</feature>
<gene>
    <name evidence="3" type="ORF">M0638_20845</name>
</gene>
<dbReference type="Pfam" id="PF02321">
    <property type="entry name" value="OEP"/>
    <property type="match status" value="1"/>
</dbReference>
<dbReference type="InterPro" id="IPR003423">
    <property type="entry name" value="OMP_efflux"/>
</dbReference>
<comment type="similarity">
    <text evidence="1">Belongs to the outer membrane factor (OMF) (TC 1.B.17) family.</text>
</comment>
<dbReference type="InterPro" id="IPR010131">
    <property type="entry name" value="MdtP/NodT-like"/>
</dbReference>
<keyword evidence="4" id="KW-1185">Reference proteome</keyword>
<sequence>MSVTVPGLVPLPYAATIRPMTLEQAERLLVERNLTVLAARRGVDAARAQVLVNSSIPSPTFSFGNTAFNTNERVNGGLQGSRFFGPNNNFSTGLSMLVERGGKRELRTRFADEQIGVAETQVLDAMRTQLFGLRQAFLNALLARANLEVALSNRGSLDRTEALLRRQLANGAIPEGDLIRFQAGRLQFEQDVLTQAQSYAAGVAQVAVFLAADAAAFVPGAGQLDRLGIRPSVPGALALPANPVPRPGSRLAEQEARGEAPDAGGTPGAVGATPPAGRGAARGPAAPGGARGPVVAPMQPVAPVVLPPVAFDLRGRIDRAPELGVAREVLAEAVAQRPDVVVAARQASAAAANTRLAEAGRARDVTIGATWSRSRLSQDLPNSRLSDLYANNSLGLSFSIPLFTNRMVEGNVGVAAGQQGQAEAQARATLAQARADFAVAWAGYEQARLLLTRYGPGAIAQAEDSYAIVERSYFAGGNSLIDVLDALRTLNATRVAVNTVRINYLLALAQLEQATGVSGLAPRP</sequence>
<dbReference type="GO" id="GO:0015562">
    <property type="term" value="F:efflux transmembrane transporter activity"/>
    <property type="evidence" value="ECO:0007669"/>
    <property type="project" value="InterPro"/>
</dbReference>
<protein>
    <submittedName>
        <fullName evidence="3">TolC family protein</fullName>
    </submittedName>
</protein>
<dbReference type="AlphaFoldDB" id="A0A9X2BYC4"/>
<dbReference type="RefSeq" id="WP_248668935.1">
    <property type="nucleotide sequence ID" value="NZ_JALPRX010000097.1"/>
</dbReference>
<accession>A0A9X2BYC4</accession>